<keyword evidence="3" id="KW-1185">Reference proteome</keyword>
<comment type="caution">
    <text evidence="2">The sequence shown here is derived from an EMBL/GenBank/DDBJ whole genome shotgun (WGS) entry which is preliminary data.</text>
</comment>
<dbReference type="InterPro" id="IPR050523">
    <property type="entry name" value="AKR_Detox_Biosynth"/>
</dbReference>
<dbReference type="InterPro" id="IPR023210">
    <property type="entry name" value="NADP_OxRdtase_dom"/>
</dbReference>
<name>A0A1Y2PCH5_9FLAO</name>
<evidence type="ECO:0000313" key="3">
    <source>
        <dbReference type="Proteomes" id="UP000194221"/>
    </source>
</evidence>
<sequence>MEELKNKLSLSSITLGTMRFADKNMSVEEVIRLIEEANDIGITTHHSSYEYSSYELYCNALKKTSCKNNLKHIAKISAPHFEDSEFSFNNLEERVDNELERLNVDTIDVLQWLVRSKPINDIDRLHTLNSQQKEIEEGLNTLKNKGKVKSVFSFPYSVNFAEEVIKISVVDGIVAYLNHEEKEYEPFANSKPFIAIRPFFAGKLIEKLGVEASLNYTCGQKGVLSTIVGINRLSHLESYKKFL</sequence>
<dbReference type="PANTHER" id="PTHR43364:SF1">
    <property type="entry name" value="OXIDOREDUCTASE YDHF"/>
    <property type="match status" value="1"/>
</dbReference>
<dbReference type="Gene3D" id="3.20.20.100">
    <property type="entry name" value="NADP-dependent oxidoreductase domain"/>
    <property type="match status" value="1"/>
</dbReference>
<proteinExistence type="predicted"/>
<dbReference type="GO" id="GO:0005829">
    <property type="term" value="C:cytosol"/>
    <property type="evidence" value="ECO:0007669"/>
    <property type="project" value="TreeGrafter"/>
</dbReference>
<dbReference type="InterPro" id="IPR036812">
    <property type="entry name" value="NAD(P)_OxRdtase_dom_sf"/>
</dbReference>
<protein>
    <recommendedName>
        <fullName evidence="1">NADP-dependent oxidoreductase domain-containing protein</fullName>
    </recommendedName>
</protein>
<organism evidence="2 3">
    <name type="scientific">Tenacibaculum holothuriorum</name>
    <dbReference type="NCBI Taxonomy" id="1635173"/>
    <lineage>
        <taxon>Bacteria</taxon>
        <taxon>Pseudomonadati</taxon>
        <taxon>Bacteroidota</taxon>
        <taxon>Flavobacteriia</taxon>
        <taxon>Flavobacteriales</taxon>
        <taxon>Flavobacteriaceae</taxon>
        <taxon>Tenacibaculum</taxon>
    </lineage>
</organism>
<dbReference type="Pfam" id="PF00248">
    <property type="entry name" value="Aldo_ket_red"/>
    <property type="match status" value="1"/>
</dbReference>
<gene>
    <name evidence="2" type="ORF">WH52_09005</name>
</gene>
<evidence type="ECO:0000313" key="2">
    <source>
        <dbReference type="EMBL" id="OSY88145.1"/>
    </source>
</evidence>
<dbReference type="Proteomes" id="UP000194221">
    <property type="component" value="Unassembled WGS sequence"/>
</dbReference>
<dbReference type="AlphaFoldDB" id="A0A1Y2PCH5"/>
<dbReference type="EMBL" id="LAPZ01000005">
    <property type="protein sequence ID" value="OSY88145.1"/>
    <property type="molecule type" value="Genomic_DNA"/>
</dbReference>
<dbReference type="RefSeq" id="WP_086030621.1">
    <property type="nucleotide sequence ID" value="NZ_LAPZ01000005.1"/>
</dbReference>
<reference evidence="2 3" key="1">
    <citation type="submission" date="2015-03" db="EMBL/GenBank/DDBJ databases">
        <title>Genome sequence of Tenacibaculum sp. S2-2, isolated from intestinal microbiota of sea cucumber, Apostichopus japonicas.</title>
        <authorList>
            <person name="Shao Z."/>
            <person name="Wang L."/>
            <person name="Li X."/>
        </authorList>
    </citation>
    <scope>NUCLEOTIDE SEQUENCE [LARGE SCALE GENOMIC DNA]</scope>
    <source>
        <strain evidence="2 3">S2-2</strain>
    </source>
</reference>
<dbReference type="PANTHER" id="PTHR43364">
    <property type="entry name" value="NADH-SPECIFIC METHYLGLYOXAL REDUCTASE-RELATED"/>
    <property type="match status" value="1"/>
</dbReference>
<dbReference type="SUPFAM" id="SSF51430">
    <property type="entry name" value="NAD(P)-linked oxidoreductase"/>
    <property type="match status" value="1"/>
</dbReference>
<dbReference type="InParanoid" id="A0A1Y2PCH5"/>
<evidence type="ECO:0000259" key="1">
    <source>
        <dbReference type="Pfam" id="PF00248"/>
    </source>
</evidence>
<feature type="domain" description="NADP-dependent oxidoreductase" evidence="1">
    <location>
        <begin position="13"/>
        <end position="206"/>
    </location>
</feature>
<accession>A0A1Y2PCH5</accession>
<dbReference type="STRING" id="1635173.WH52_09005"/>